<reference evidence="1 2" key="1">
    <citation type="journal article" date="2022" name="Front. Microbiol.">
        <title>High genomic differentiation and limited gene flow indicate recent cryptic speciation within the genus Laspinema (cyanobacteria).</title>
        <authorList>
            <person name="Stanojkovic A."/>
            <person name="Skoupy S."/>
            <person name="Skaloud P."/>
            <person name="Dvorak P."/>
        </authorList>
    </citation>
    <scope>NUCLEOTIDE SEQUENCE [LARGE SCALE GENOMIC DNA]</scope>
    <source>
        <strain evidence="1 2">D3b</strain>
    </source>
</reference>
<protein>
    <submittedName>
        <fullName evidence="1">Oxaloacetate decarboxylase</fullName>
    </submittedName>
</protein>
<dbReference type="PANTHER" id="PTHR42905">
    <property type="entry name" value="PHOSPHOENOLPYRUVATE CARBOXYLASE"/>
    <property type="match status" value="1"/>
</dbReference>
<dbReference type="Pfam" id="PF13714">
    <property type="entry name" value="PEP_mutase"/>
    <property type="match status" value="1"/>
</dbReference>
<dbReference type="PANTHER" id="PTHR42905:SF5">
    <property type="entry name" value="CARBOXYVINYL-CARBOXYPHOSPHONATE PHOSPHORYLMUTASE, CHLOROPLASTIC"/>
    <property type="match status" value="1"/>
</dbReference>
<name>A0ABT2N6U9_9CYAN</name>
<evidence type="ECO:0000313" key="2">
    <source>
        <dbReference type="Proteomes" id="UP001525961"/>
    </source>
</evidence>
<dbReference type="Proteomes" id="UP001525961">
    <property type="component" value="Unassembled WGS sequence"/>
</dbReference>
<organism evidence="1 2">
    <name type="scientific">Laspinema olomoucense D3b</name>
    <dbReference type="NCBI Taxonomy" id="2953688"/>
    <lineage>
        <taxon>Bacteria</taxon>
        <taxon>Bacillati</taxon>
        <taxon>Cyanobacteriota</taxon>
        <taxon>Cyanophyceae</taxon>
        <taxon>Oscillatoriophycideae</taxon>
        <taxon>Oscillatoriales</taxon>
        <taxon>Laspinemataceae</taxon>
        <taxon>Laspinema</taxon>
        <taxon>Laspinema olomoucense</taxon>
    </lineage>
</organism>
<dbReference type="InterPro" id="IPR039556">
    <property type="entry name" value="ICL/PEPM"/>
</dbReference>
<proteinExistence type="predicted"/>
<dbReference type="EMBL" id="JAMXFA010000014">
    <property type="protein sequence ID" value="MCT7978428.1"/>
    <property type="molecule type" value="Genomic_DNA"/>
</dbReference>
<accession>A0ABT2N6U9</accession>
<dbReference type="InterPro" id="IPR040442">
    <property type="entry name" value="Pyrv_kinase-like_dom_sf"/>
</dbReference>
<dbReference type="SUPFAM" id="SSF51621">
    <property type="entry name" value="Phosphoenolpyruvate/pyruvate domain"/>
    <property type="match status" value="1"/>
</dbReference>
<dbReference type="RefSeq" id="WP_261235588.1">
    <property type="nucleotide sequence ID" value="NZ_JAMXFA010000014.1"/>
</dbReference>
<dbReference type="Gene3D" id="3.20.20.60">
    <property type="entry name" value="Phosphoenolpyruvate-binding domains"/>
    <property type="match status" value="1"/>
</dbReference>
<gene>
    <name evidence="1" type="ORF">NG792_11985</name>
</gene>
<keyword evidence="2" id="KW-1185">Reference proteome</keyword>
<comment type="caution">
    <text evidence="1">The sequence shown here is derived from an EMBL/GenBank/DDBJ whole genome shotgun (WGS) entry which is preliminary data.</text>
</comment>
<sequence>MNSTHTLRELLKRPGMLVVPGIYDCISAQLAERAGFEMVFTSGFGISASTLGRPDYGFLTATEMLYSVGRIAQSVKIPVVADIDTGYGNPLNVIRTVTDALQQGIAGVILEDQEWPKKCGHFQGKRVISAEEHIQKIRAAVQARGESGLVIVGRTDARAPLGLPEAIRRGRAYYEAGADIVFIEAPQSVQELQEIAAAFPDVPLFANAIEGGKTPVLSAQELETLGYKIAVYALSGLFAATKAIEDCFQYLRQHQTTTGFDNLVNFQEFEQIIDVPKYRELEQEFSAVKEGQES</sequence>
<dbReference type="InterPro" id="IPR015813">
    <property type="entry name" value="Pyrv/PenolPyrv_kinase-like_dom"/>
</dbReference>
<dbReference type="CDD" id="cd00377">
    <property type="entry name" value="ICL_PEPM"/>
    <property type="match status" value="1"/>
</dbReference>
<evidence type="ECO:0000313" key="1">
    <source>
        <dbReference type="EMBL" id="MCT7978428.1"/>
    </source>
</evidence>